<dbReference type="Proteomes" id="UP001286456">
    <property type="component" value="Unassembled WGS sequence"/>
</dbReference>
<evidence type="ECO:0000313" key="2">
    <source>
        <dbReference type="EMBL" id="KAK3321371.1"/>
    </source>
</evidence>
<reference evidence="2" key="1">
    <citation type="journal article" date="2023" name="Mol. Phylogenet. Evol.">
        <title>Genome-scale phylogeny and comparative genomics of the fungal order Sordariales.</title>
        <authorList>
            <person name="Hensen N."/>
            <person name="Bonometti L."/>
            <person name="Westerberg I."/>
            <person name="Brannstrom I.O."/>
            <person name="Guillou S."/>
            <person name="Cros-Aarteil S."/>
            <person name="Calhoun S."/>
            <person name="Haridas S."/>
            <person name="Kuo A."/>
            <person name="Mondo S."/>
            <person name="Pangilinan J."/>
            <person name="Riley R."/>
            <person name="LaButti K."/>
            <person name="Andreopoulos B."/>
            <person name="Lipzen A."/>
            <person name="Chen C."/>
            <person name="Yan M."/>
            <person name="Daum C."/>
            <person name="Ng V."/>
            <person name="Clum A."/>
            <person name="Steindorff A."/>
            <person name="Ohm R.A."/>
            <person name="Martin F."/>
            <person name="Silar P."/>
            <person name="Natvig D.O."/>
            <person name="Lalanne C."/>
            <person name="Gautier V."/>
            <person name="Ament-Velasquez S.L."/>
            <person name="Kruys A."/>
            <person name="Hutchinson M.I."/>
            <person name="Powell A.J."/>
            <person name="Barry K."/>
            <person name="Miller A.N."/>
            <person name="Grigoriev I.V."/>
            <person name="Debuchy R."/>
            <person name="Gladieux P."/>
            <person name="Hiltunen Thoren M."/>
            <person name="Johannesson H."/>
        </authorList>
    </citation>
    <scope>NUCLEOTIDE SEQUENCE</scope>
    <source>
        <strain evidence="2">SMH4131-1</strain>
    </source>
</reference>
<reference evidence="2" key="2">
    <citation type="submission" date="2023-06" db="EMBL/GenBank/DDBJ databases">
        <authorList>
            <consortium name="Lawrence Berkeley National Laboratory"/>
            <person name="Haridas S."/>
            <person name="Hensen N."/>
            <person name="Bonometti L."/>
            <person name="Westerberg I."/>
            <person name="Brannstrom I.O."/>
            <person name="Guillou S."/>
            <person name="Cros-Aarteil S."/>
            <person name="Calhoun S."/>
            <person name="Kuo A."/>
            <person name="Mondo S."/>
            <person name="Pangilinan J."/>
            <person name="Riley R."/>
            <person name="Labutti K."/>
            <person name="Andreopoulos B."/>
            <person name="Lipzen A."/>
            <person name="Chen C."/>
            <person name="Yanf M."/>
            <person name="Daum C."/>
            <person name="Ng V."/>
            <person name="Clum A."/>
            <person name="Steindorff A."/>
            <person name="Ohm R."/>
            <person name="Martin F."/>
            <person name="Silar P."/>
            <person name="Natvig D."/>
            <person name="Lalanne C."/>
            <person name="Gautier V."/>
            <person name="Ament-Velasquez S.L."/>
            <person name="Kruys A."/>
            <person name="Hutchinson M.I."/>
            <person name="Powell A.J."/>
            <person name="Barry K."/>
            <person name="Miller A.N."/>
            <person name="Grigoriev I.V."/>
            <person name="Debuchy R."/>
            <person name="Gladieux P."/>
            <person name="Thoren M.H."/>
            <person name="Johannesson H."/>
        </authorList>
    </citation>
    <scope>NUCLEOTIDE SEQUENCE</scope>
    <source>
        <strain evidence="2">SMH4131-1</strain>
    </source>
</reference>
<feature type="transmembrane region" description="Helical" evidence="1">
    <location>
        <begin position="49"/>
        <end position="70"/>
    </location>
</feature>
<proteinExistence type="predicted"/>
<dbReference type="EMBL" id="JAUEPO010000005">
    <property type="protein sequence ID" value="KAK3321371.1"/>
    <property type="molecule type" value="Genomic_DNA"/>
</dbReference>
<name>A0AAE0IAA8_9PEZI</name>
<evidence type="ECO:0000256" key="1">
    <source>
        <dbReference type="SAM" id="Phobius"/>
    </source>
</evidence>
<sequence length="342" mass="36989">MASINTTSEFDGDDFSNNLFSDLAPLITLFGEQVTKQFLSTSMGWADNIILAMGPLGIMTVVVSAIRVGGVRGLKALVGRARESQSTAEQELLSSTSNDVCELWSGEEVVRMIGSPAGMKTLIIAASKDDDDSMGAIQVHDIATAQEADILDFKRRGHQPTETAVRALRNTAPNLTLNVKAAIVSSSELWQWAGIGVLVQLAALIYPAYPTYYLSWTLKDGAPPTKYGYPFFVIGTLMLVSGMIACGHIIEGITTEHHLAPRSGAAAQIKQVLRLQRFCTVSDQRFSSFAIFNSPGDLNIRVSQLNSRDFRQVSGFHSGISPLPSSSSNRYPNFDIVLAIAL</sequence>
<protein>
    <submittedName>
        <fullName evidence="2">Uncharacterized protein</fullName>
    </submittedName>
</protein>
<keyword evidence="1" id="KW-0812">Transmembrane</keyword>
<keyword evidence="1" id="KW-1133">Transmembrane helix</keyword>
<feature type="transmembrane region" description="Helical" evidence="1">
    <location>
        <begin position="189"/>
        <end position="209"/>
    </location>
</feature>
<keyword evidence="3" id="KW-1185">Reference proteome</keyword>
<keyword evidence="1" id="KW-0472">Membrane</keyword>
<gene>
    <name evidence="2" type="ORF">B0T19DRAFT_466722</name>
</gene>
<organism evidence="2 3">
    <name type="scientific">Cercophora scortea</name>
    <dbReference type="NCBI Taxonomy" id="314031"/>
    <lineage>
        <taxon>Eukaryota</taxon>
        <taxon>Fungi</taxon>
        <taxon>Dikarya</taxon>
        <taxon>Ascomycota</taxon>
        <taxon>Pezizomycotina</taxon>
        <taxon>Sordariomycetes</taxon>
        <taxon>Sordariomycetidae</taxon>
        <taxon>Sordariales</taxon>
        <taxon>Lasiosphaeriaceae</taxon>
        <taxon>Cercophora</taxon>
    </lineage>
</organism>
<dbReference type="AlphaFoldDB" id="A0AAE0IAA8"/>
<comment type="caution">
    <text evidence="2">The sequence shown here is derived from an EMBL/GenBank/DDBJ whole genome shotgun (WGS) entry which is preliminary data.</text>
</comment>
<accession>A0AAE0IAA8</accession>
<evidence type="ECO:0000313" key="3">
    <source>
        <dbReference type="Proteomes" id="UP001286456"/>
    </source>
</evidence>
<feature type="transmembrane region" description="Helical" evidence="1">
    <location>
        <begin position="229"/>
        <end position="250"/>
    </location>
</feature>